<feature type="compositionally biased region" description="Polar residues" evidence="1">
    <location>
        <begin position="184"/>
        <end position="193"/>
    </location>
</feature>
<feature type="compositionally biased region" description="Low complexity" evidence="1">
    <location>
        <begin position="135"/>
        <end position="147"/>
    </location>
</feature>
<feature type="compositionally biased region" description="Low complexity" evidence="1">
    <location>
        <begin position="54"/>
        <end position="81"/>
    </location>
</feature>
<dbReference type="OrthoDB" id="2414619at2759"/>
<comment type="caution">
    <text evidence="2">The sequence shown here is derived from an EMBL/GenBank/DDBJ whole genome shotgun (WGS) entry which is preliminary data.</text>
</comment>
<evidence type="ECO:0000256" key="1">
    <source>
        <dbReference type="SAM" id="MobiDB-lite"/>
    </source>
</evidence>
<feature type="compositionally biased region" description="Low complexity" evidence="1">
    <location>
        <begin position="14"/>
        <end position="35"/>
    </location>
</feature>
<feature type="compositionally biased region" description="Polar residues" evidence="1">
    <location>
        <begin position="36"/>
        <end position="53"/>
    </location>
</feature>
<reference evidence="2" key="1">
    <citation type="submission" date="2021-11" db="EMBL/GenBank/DDBJ databases">
        <authorList>
            <person name="Herlambang A."/>
            <person name="Guo Y."/>
            <person name="Takashima Y."/>
            <person name="Nishizawa T."/>
        </authorList>
    </citation>
    <scope>NUCLEOTIDE SEQUENCE</scope>
    <source>
        <strain evidence="2">E1425</strain>
    </source>
</reference>
<feature type="region of interest" description="Disordered" evidence="1">
    <location>
        <begin position="161"/>
        <end position="238"/>
    </location>
</feature>
<feature type="region of interest" description="Disordered" evidence="1">
    <location>
        <begin position="1"/>
        <end position="88"/>
    </location>
</feature>
<organism evidence="2 3">
    <name type="scientific">Entomortierella parvispora</name>
    <dbReference type="NCBI Taxonomy" id="205924"/>
    <lineage>
        <taxon>Eukaryota</taxon>
        <taxon>Fungi</taxon>
        <taxon>Fungi incertae sedis</taxon>
        <taxon>Mucoromycota</taxon>
        <taxon>Mortierellomycotina</taxon>
        <taxon>Mortierellomycetes</taxon>
        <taxon>Mortierellales</taxon>
        <taxon>Mortierellaceae</taxon>
        <taxon>Entomortierella</taxon>
    </lineage>
</organism>
<keyword evidence="3" id="KW-1185">Reference proteome</keyword>
<sequence length="238" mass="24322">MDASGPMASSGNQPSPGGPLSISIPRQRSFSSSFSMATSPRTFTGSSIISNPNSAFGGPSSFSAALTPLSPTTTSPTGSTPMANTSRTVPVLHRRLSSSFNQLNQIATSSPSAPSGSQSTERGRRASFFGGTGVSSSENAAAPAAESNKVGGGGFFRNFPVSSKASGHPMDRNEGGPASFGPNHISSNNPHDVSSSSSGIPRTAGDVHLTAVEKLKPHHQSRSSSPMRSMILNGQMLD</sequence>
<gene>
    <name evidence="2" type="ORF">EMPS_02210</name>
</gene>
<feature type="region of interest" description="Disordered" evidence="1">
    <location>
        <begin position="104"/>
        <end position="147"/>
    </location>
</feature>
<dbReference type="AlphaFoldDB" id="A0A9P3H4A3"/>
<evidence type="ECO:0000313" key="2">
    <source>
        <dbReference type="EMBL" id="GJJ69861.1"/>
    </source>
</evidence>
<reference evidence="2" key="2">
    <citation type="journal article" date="2022" name="Microbiol. Resour. Announc.">
        <title>Whole-Genome Sequence of Entomortierella parvispora E1425, a Mucoromycotan Fungus Associated with Burkholderiaceae-Related Endosymbiotic Bacteria.</title>
        <authorList>
            <person name="Herlambang A."/>
            <person name="Guo Y."/>
            <person name="Takashima Y."/>
            <person name="Narisawa K."/>
            <person name="Ohta H."/>
            <person name="Nishizawa T."/>
        </authorList>
    </citation>
    <scope>NUCLEOTIDE SEQUENCE</scope>
    <source>
        <strain evidence="2">E1425</strain>
    </source>
</reference>
<protein>
    <submittedName>
        <fullName evidence="2">Uncharacterized protein</fullName>
    </submittedName>
</protein>
<accession>A0A9P3H4A3</accession>
<feature type="compositionally biased region" description="Low complexity" evidence="1">
    <location>
        <begin position="107"/>
        <end position="120"/>
    </location>
</feature>
<evidence type="ECO:0000313" key="3">
    <source>
        <dbReference type="Proteomes" id="UP000827284"/>
    </source>
</evidence>
<dbReference type="EMBL" id="BQFW01000003">
    <property type="protein sequence ID" value="GJJ69861.1"/>
    <property type="molecule type" value="Genomic_DNA"/>
</dbReference>
<dbReference type="Proteomes" id="UP000827284">
    <property type="component" value="Unassembled WGS sequence"/>
</dbReference>
<name>A0A9P3H4A3_9FUNG</name>
<proteinExistence type="predicted"/>